<dbReference type="InterPro" id="IPR011009">
    <property type="entry name" value="Kinase-like_dom_sf"/>
</dbReference>
<evidence type="ECO:0000259" key="10">
    <source>
        <dbReference type="PROSITE" id="PS50011"/>
    </source>
</evidence>
<evidence type="ECO:0000256" key="8">
    <source>
        <dbReference type="ARBA" id="ARBA00048679"/>
    </source>
</evidence>
<reference evidence="11 12" key="1">
    <citation type="journal article" date="2015" name="Mol. Biochem. Parasitol.">
        <title>Identification of polymorphic genes for use in assemblage B genotyping assays through comparative genomics of multiple assemblage B Giardia duodenalis isolates.</title>
        <authorList>
            <person name="Wielinga C."/>
            <person name="Thompson R.C."/>
            <person name="Monis P."/>
            <person name="Ryan U."/>
        </authorList>
    </citation>
    <scope>NUCLEOTIDE SEQUENCE [LARGE SCALE GENOMIC DNA]</scope>
    <source>
        <strain evidence="11 12">BAH15c1</strain>
    </source>
</reference>
<sequence>MSLHDVKHASTSSTSTASETEASVFHILTGISSPFLPGLLRVPVKDRIWVTKTAQGNVCINEWIIQRTIGRGAYANVRLCHNPLTEQKAAMRMINRTSLRRKLLTQESADKFLWNCSRVMDFLTTAHPSILNLVEVMYHPIYADVCSVESSMEALIPDSVFAGQYAVTPGSLPPWVQTILSIAQQVNLVCELSHEYRSLADQLSAAKGMLSPETVSDLQLLLRNPMAITGATKPPTQGSEFTHRRMPSAGSKLKQYSARSAQLDSNLTPRYQNTGRCTMNYDDNFVFIIEYCDGGTLQEVVRTADLTKIMITFYQVVDALCYMHFCNIVHQDIKLENIILTTDIQNNFKTPVPPASKLLPRRVPRTTDLFFTSTSGAISDFVVGVVPSQSSTPLATTTLSSDPSHSNHIESTVRRDPKDRYNIASLSLKLPLQSTISTVTNPTAVMHRSPTRTSSHLNDNVLSPIMLPGGSRYRLQSLRKSSDITYYLLGDSDTAPYRAKISDFDTAIILEEEGVKLPTAEDVLEALEKIYDKHLVLLRKRFTYLFNELVQQHILSPEDSSLLLHDAVVSLETDCVQNSPRGEIDLISSTSSLKYDMCNEVDAVDDLQHSSKPLQLDLDYLTGSVGIYRMSGIYDAQSLDVSETIPDKTIAKLSNPLHKGFTLNTQQVTFSTIDPTVDALVAHATYSDKEVPVTRVLQPSCFSLVFSLDDQQDVPPSTLESSALMSLPNRELHMEASQKAPHNDVSSLRLVDLTPDGTGLAQKVCKNHALLDANIPAESSLLVPAIDCSTKTSNDSLPQGDMLLATISRIEDFIQETIETNKVGQALQSYISSIRQINASPAMPKNTYFISSSTGTPNILSPESRAVIQSCGDHDTHKTRSLFSAVHADAWQTGVMLFHALTGIVRRTPLYRCSQEAFALCGTFGMLITDLLCGLLDEIPSHRYTLFECMYHPAVSPRQFKFPMSIPAKGASDLSMTTMHSVLSHAQLVATSKPESIRALWREARADYYQLRRFHMLIVMRRRQYVLANNRKCLAASTIDNSMIYTSADLPLLTSTLGLFSSKCLRNLNILTLSQKFYHTDESTAGEKINTHAHIVASEKLKTKTELYSKGLQRSPVSSSDALNRHVSLNLMDSDGCTDTDTVSDTESNASVYITVSGSAEVHKTRKSINTRMINQVFKQSEIATANPTLLSTTRVKHPSLSLMTEARKIRVMLEQILPRPVYERSFDSLPYTLPSFALNERTRNKRLLSIISASKFITESSSAKSLSPRHKYVFTYIRKLLKNYQRSLTLEQTSPSSRPSLKVSLSAPDLRTPSLIDEDPILFEHPLLDAYASMRQGYGMTGTGLKNSEVCALDSILSDSFDNVFHALVNEKNMLHIHNFGWSEKISPLDVYIGSSQNAIEFSLRLLHGQGHDISSFFDLNDRVSLDNLTNYSTLKDVIDKLKKMQVQNVIDGLTTLTVGSSFYELGTKLWYQILTSSFSESLGNKADMECHLKDEGNKLQPGYLFPVAEAHNHSHKLQKPDLSAQSASSSLTDSLESSRTSSPFNQLTTDFSKNKLSTSIPLKTISTSLLDIPLSKRTLSGVKLDVQEISEIEHISVTSAPLADRSLVKSKACSQRLNTRTVPEDALQLSVLTTSQSGIASPARNHKCTPNQSPQQEQIRVRLEPSSPVTPRAEAGDTSIASVTSQKSIDLSDGIKSGKELGILDEQMDKSLVSALNDKYVQRNRLYNRAAVSKLFAGIEAQQKQATFKDRESSLEGGGLDAFRDLGTEQCFLHRDELFTRSLEDCIMISQVRKEVKDVGGLTSLFDDSVCTTIDDDNDYDEQHGEHSRNNSFNYEYYNENEHRHISDVVLLRNKHQTRTTGSFSRLRTTSIVSNDNTVAPSYQKQQPVVPLLSALHCSASEPASGTCEQPINFSSEYKYLQTPPTILSDIGHGTSQYMCCCYDCARPEAGIQGFNAYRIQLLTAHYRFCYRYKCHISWDPQDLTQRKSSFPKGLFLRRLRTLLMKRVNLPLHWINASIQQELLRWNEFTVKGESSTSAGTPATSTTKSQLRAASPRSPPVIPTLNLQSLPKESAGIKTPITRIRLVNQSDDTTNAQSKDTTVRITIPKLCFFGNNADSAPQKVDAATRNSNTSSSSTSLQIDPHKKTSAIKIDQNVTGVEDSAHILDTSPAQNAPDITHSAPLADLLAIQSAVPSTVHVNKASGIASDDTSIGQCSTDSSDI</sequence>
<gene>
    <name evidence="11" type="ORF">QR46_1795</name>
</gene>
<dbReference type="PROSITE" id="PS50011">
    <property type="entry name" value="PROTEIN_KINASE_DOM"/>
    <property type="match status" value="1"/>
</dbReference>
<keyword evidence="2 11" id="KW-0723">Serine/threonine-protein kinase</keyword>
<feature type="domain" description="Protein kinase" evidence="10">
    <location>
        <begin position="63"/>
        <end position="537"/>
    </location>
</feature>
<dbReference type="PROSITE" id="PS00108">
    <property type="entry name" value="PROTEIN_KINASE_ST"/>
    <property type="match status" value="1"/>
</dbReference>
<dbReference type="GO" id="GO:0005524">
    <property type="term" value="F:ATP binding"/>
    <property type="evidence" value="ECO:0007669"/>
    <property type="project" value="UniProtKB-KW"/>
</dbReference>
<feature type="compositionally biased region" description="Low complexity" evidence="9">
    <location>
        <begin position="2132"/>
        <end position="2141"/>
    </location>
</feature>
<evidence type="ECO:0000256" key="6">
    <source>
        <dbReference type="ARBA" id="ARBA00022840"/>
    </source>
</evidence>
<dbReference type="Gene3D" id="1.10.510.10">
    <property type="entry name" value="Transferase(Phosphotransferase) domain 1"/>
    <property type="match status" value="1"/>
</dbReference>
<evidence type="ECO:0000313" key="11">
    <source>
        <dbReference type="EMBL" id="KWX14234.1"/>
    </source>
</evidence>
<dbReference type="Pfam" id="PF00069">
    <property type="entry name" value="Pkinase"/>
    <property type="match status" value="1"/>
</dbReference>
<keyword evidence="4" id="KW-0547">Nucleotide-binding</keyword>
<feature type="compositionally biased region" description="Polar residues" evidence="9">
    <location>
        <begin position="1650"/>
        <end position="1660"/>
    </location>
</feature>
<dbReference type="InterPro" id="IPR050660">
    <property type="entry name" value="NEK_Ser/Thr_kinase"/>
</dbReference>
<feature type="compositionally biased region" description="Low complexity" evidence="9">
    <location>
        <begin position="2037"/>
        <end position="2051"/>
    </location>
</feature>
<dbReference type="Proteomes" id="UP000070089">
    <property type="component" value="Unassembled WGS sequence"/>
</dbReference>
<evidence type="ECO:0000256" key="7">
    <source>
        <dbReference type="ARBA" id="ARBA00047899"/>
    </source>
</evidence>
<dbReference type="PANTHER" id="PTHR43671">
    <property type="entry name" value="SERINE/THREONINE-PROTEIN KINASE NEK"/>
    <property type="match status" value="1"/>
</dbReference>
<name>A0A132NVZ4_GIAIN</name>
<evidence type="ECO:0000256" key="9">
    <source>
        <dbReference type="SAM" id="MobiDB-lite"/>
    </source>
</evidence>
<feature type="region of interest" description="Disordered" evidence="9">
    <location>
        <begin position="2036"/>
        <end position="2068"/>
    </location>
</feature>
<dbReference type="VEuPathDB" id="GiardiaDB:QR46_1795"/>
<dbReference type="InterPro" id="IPR008271">
    <property type="entry name" value="Ser/Thr_kinase_AS"/>
</dbReference>
<comment type="catalytic activity">
    <reaction evidence="8">
        <text>L-seryl-[protein] + ATP = O-phospho-L-seryl-[protein] + ADP + H(+)</text>
        <dbReference type="Rhea" id="RHEA:17989"/>
        <dbReference type="Rhea" id="RHEA-COMP:9863"/>
        <dbReference type="Rhea" id="RHEA-COMP:11604"/>
        <dbReference type="ChEBI" id="CHEBI:15378"/>
        <dbReference type="ChEBI" id="CHEBI:29999"/>
        <dbReference type="ChEBI" id="CHEBI:30616"/>
        <dbReference type="ChEBI" id="CHEBI:83421"/>
        <dbReference type="ChEBI" id="CHEBI:456216"/>
        <dbReference type="EC" id="2.7.11.1"/>
    </reaction>
</comment>
<keyword evidence="6" id="KW-0067">ATP-binding</keyword>
<comment type="caution">
    <text evidence="11">The sequence shown here is derived from an EMBL/GenBank/DDBJ whole genome shotgun (WGS) entry which is preliminary data.</text>
</comment>
<organism evidence="11 12">
    <name type="scientific">Giardia duodenalis assemblage B</name>
    <dbReference type="NCBI Taxonomy" id="1394984"/>
    <lineage>
        <taxon>Eukaryota</taxon>
        <taxon>Metamonada</taxon>
        <taxon>Diplomonadida</taxon>
        <taxon>Hexamitidae</taxon>
        <taxon>Giardiinae</taxon>
        <taxon>Giardia</taxon>
    </lineage>
</organism>
<evidence type="ECO:0000313" key="12">
    <source>
        <dbReference type="Proteomes" id="UP000070089"/>
    </source>
</evidence>
<accession>A0A132NVZ4</accession>
<dbReference type="InterPro" id="IPR000719">
    <property type="entry name" value="Prot_kinase_dom"/>
</dbReference>
<comment type="catalytic activity">
    <reaction evidence="7">
        <text>L-threonyl-[protein] + ATP = O-phospho-L-threonyl-[protein] + ADP + H(+)</text>
        <dbReference type="Rhea" id="RHEA:46608"/>
        <dbReference type="Rhea" id="RHEA-COMP:11060"/>
        <dbReference type="Rhea" id="RHEA-COMP:11605"/>
        <dbReference type="ChEBI" id="CHEBI:15378"/>
        <dbReference type="ChEBI" id="CHEBI:30013"/>
        <dbReference type="ChEBI" id="CHEBI:30616"/>
        <dbReference type="ChEBI" id="CHEBI:61977"/>
        <dbReference type="ChEBI" id="CHEBI:456216"/>
        <dbReference type="EC" id="2.7.11.1"/>
    </reaction>
</comment>
<dbReference type="GO" id="GO:0004674">
    <property type="term" value="F:protein serine/threonine kinase activity"/>
    <property type="evidence" value="ECO:0007669"/>
    <property type="project" value="UniProtKB-KW"/>
</dbReference>
<dbReference type="Gene3D" id="3.30.200.20">
    <property type="entry name" value="Phosphorylase Kinase, domain 1"/>
    <property type="match status" value="1"/>
</dbReference>
<evidence type="ECO:0000256" key="1">
    <source>
        <dbReference type="ARBA" id="ARBA00012513"/>
    </source>
</evidence>
<evidence type="ECO:0000256" key="5">
    <source>
        <dbReference type="ARBA" id="ARBA00022777"/>
    </source>
</evidence>
<evidence type="ECO:0000256" key="4">
    <source>
        <dbReference type="ARBA" id="ARBA00022741"/>
    </source>
</evidence>
<dbReference type="OrthoDB" id="10254971at2759"/>
<dbReference type="SUPFAM" id="SSF56112">
    <property type="entry name" value="Protein kinase-like (PK-like)"/>
    <property type="match status" value="1"/>
</dbReference>
<proteinExistence type="predicted"/>
<keyword evidence="3" id="KW-0808">Transferase</keyword>
<dbReference type="EMBL" id="JXTI01000040">
    <property type="protein sequence ID" value="KWX14234.1"/>
    <property type="molecule type" value="Genomic_DNA"/>
</dbReference>
<protein>
    <recommendedName>
        <fullName evidence="1">non-specific serine/threonine protein kinase</fullName>
        <ecNumber evidence="1">2.7.11.1</ecNumber>
    </recommendedName>
</protein>
<keyword evidence="5 11" id="KW-0418">Kinase</keyword>
<feature type="region of interest" description="Disordered" evidence="9">
    <location>
        <begin position="1639"/>
        <end position="1661"/>
    </location>
</feature>
<dbReference type="PANTHER" id="PTHR43671:SF98">
    <property type="entry name" value="SERINE_THREONINE-PROTEIN KINASE NEK11"/>
    <property type="match status" value="1"/>
</dbReference>
<dbReference type="EC" id="2.7.11.1" evidence="1"/>
<dbReference type="SMART" id="SM00220">
    <property type="entry name" value="S_TKc"/>
    <property type="match status" value="1"/>
</dbReference>
<feature type="region of interest" description="Disordered" evidence="9">
    <location>
        <begin position="2124"/>
        <end position="2145"/>
    </location>
</feature>
<evidence type="ECO:0000256" key="3">
    <source>
        <dbReference type="ARBA" id="ARBA00022679"/>
    </source>
</evidence>
<evidence type="ECO:0000256" key="2">
    <source>
        <dbReference type="ARBA" id="ARBA00022527"/>
    </source>
</evidence>